<dbReference type="Pfam" id="PF00696">
    <property type="entry name" value="AA_kinase"/>
    <property type="match status" value="1"/>
</dbReference>
<dbReference type="InterPro" id="IPR045865">
    <property type="entry name" value="ACT-like_dom_sf"/>
</dbReference>
<dbReference type="FunFam" id="3.40.1160.10:FF:000002">
    <property type="entry name" value="Aspartokinase"/>
    <property type="match status" value="1"/>
</dbReference>
<dbReference type="GO" id="GO:0004072">
    <property type="term" value="F:aspartate kinase activity"/>
    <property type="evidence" value="ECO:0007669"/>
    <property type="project" value="UniProtKB-EC"/>
</dbReference>
<keyword evidence="10 14" id="KW-0067">ATP-binding</keyword>
<dbReference type="PANTHER" id="PTHR21499">
    <property type="entry name" value="ASPARTATE KINASE"/>
    <property type="match status" value="1"/>
</dbReference>
<dbReference type="GO" id="GO:0009089">
    <property type="term" value="P:lysine biosynthetic process via diaminopimelate"/>
    <property type="evidence" value="ECO:0007669"/>
    <property type="project" value="UniProtKB-UniPathway"/>
</dbReference>
<dbReference type="Gene3D" id="3.40.1160.10">
    <property type="entry name" value="Acetylglutamate kinase-like"/>
    <property type="match status" value="1"/>
</dbReference>
<dbReference type="InterPro" id="IPR001048">
    <property type="entry name" value="Asp/Glu/Uridylate_kinase"/>
</dbReference>
<dbReference type="InterPro" id="IPR005260">
    <property type="entry name" value="Asp_kin_monofn"/>
</dbReference>
<evidence type="ECO:0000256" key="6">
    <source>
        <dbReference type="ARBA" id="ARBA00022605"/>
    </source>
</evidence>
<dbReference type="UniPathway" id="UPA00034">
    <property type="reaction ID" value="UER00015"/>
</dbReference>
<dbReference type="GO" id="GO:0019877">
    <property type="term" value="P:diaminopimelate biosynthetic process"/>
    <property type="evidence" value="ECO:0007669"/>
    <property type="project" value="UniProtKB-KW"/>
</dbReference>
<dbReference type="GO" id="GO:0009090">
    <property type="term" value="P:homoserine biosynthetic process"/>
    <property type="evidence" value="ECO:0007669"/>
    <property type="project" value="TreeGrafter"/>
</dbReference>
<keyword evidence="8 14" id="KW-0547">Nucleotide-binding</keyword>
<dbReference type="Proteomes" id="UP000294919">
    <property type="component" value="Unassembled WGS sequence"/>
</dbReference>
<dbReference type="NCBIfam" id="NF005154">
    <property type="entry name" value="PRK06635.1-2"/>
    <property type="match status" value="1"/>
</dbReference>
<keyword evidence="7 15" id="KW-0808">Transferase</keyword>
<evidence type="ECO:0000256" key="10">
    <source>
        <dbReference type="ARBA" id="ARBA00022840"/>
    </source>
</evidence>
<evidence type="ECO:0000256" key="11">
    <source>
        <dbReference type="ARBA" id="ARBA00022915"/>
    </source>
</evidence>
<evidence type="ECO:0000256" key="15">
    <source>
        <dbReference type="RuleBase" id="RU003448"/>
    </source>
</evidence>
<evidence type="ECO:0000256" key="3">
    <source>
        <dbReference type="ARBA" id="ARBA00004986"/>
    </source>
</evidence>
<dbReference type="PANTHER" id="PTHR21499:SF68">
    <property type="entry name" value="ASPARTOKINASE 2"/>
    <property type="match status" value="1"/>
</dbReference>
<gene>
    <name evidence="18" type="ORF">EV214_12249</name>
</gene>
<dbReference type="PROSITE" id="PS00324">
    <property type="entry name" value="ASPARTOKINASE"/>
    <property type="match status" value="1"/>
</dbReference>
<organism evidence="18 19">
    <name type="scientific">Marinisporobacter balticus</name>
    <dbReference type="NCBI Taxonomy" id="2018667"/>
    <lineage>
        <taxon>Bacteria</taxon>
        <taxon>Bacillati</taxon>
        <taxon>Bacillota</taxon>
        <taxon>Clostridia</taxon>
        <taxon>Peptostreptococcales</taxon>
        <taxon>Thermotaleaceae</taxon>
        <taxon>Marinisporobacter</taxon>
    </lineage>
</organism>
<dbReference type="SUPFAM" id="SSF55021">
    <property type="entry name" value="ACT-like"/>
    <property type="match status" value="2"/>
</dbReference>
<evidence type="ECO:0000256" key="9">
    <source>
        <dbReference type="ARBA" id="ARBA00022777"/>
    </source>
</evidence>
<comment type="caution">
    <text evidence="18">The sequence shown here is derived from an EMBL/GenBank/DDBJ whole genome shotgun (WGS) entry which is preliminary data.</text>
</comment>
<comment type="pathway">
    <text evidence="2 16">Amino-acid biosynthesis; L-lysine biosynthesis via DAP pathway; (S)-tetrahydrodipicolinate from L-aspartate: step 1/4.</text>
</comment>
<comment type="pathway">
    <text evidence="4 16">Amino-acid biosynthesis; L-threonine biosynthesis; L-threonine from L-aspartate: step 1/5.</text>
</comment>
<feature type="binding site" evidence="14">
    <location>
        <position position="183"/>
    </location>
    <ligand>
        <name>ATP</name>
        <dbReference type="ChEBI" id="CHEBI:30616"/>
    </ligand>
</feature>
<keyword evidence="12" id="KW-0457">Lysine biosynthesis</keyword>
<evidence type="ECO:0000256" key="4">
    <source>
        <dbReference type="ARBA" id="ARBA00005139"/>
    </source>
</evidence>
<dbReference type="EC" id="2.7.2.4" evidence="15"/>
<keyword evidence="9 15" id="KW-0418">Kinase</keyword>
<keyword evidence="6 16" id="KW-0028">Amino-acid biosynthesis</keyword>
<evidence type="ECO:0000256" key="13">
    <source>
        <dbReference type="ARBA" id="ARBA00047872"/>
    </source>
</evidence>
<dbReference type="NCBIfam" id="NF005155">
    <property type="entry name" value="PRK06635.1-4"/>
    <property type="match status" value="1"/>
</dbReference>
<evidence type="ECO:0000256" key="16">
    <source>
        <dbReference type="RuleBase" id="RU004249"/>
    </source>
</evidence>
<dbReference type="InterPro" id="IPR036393">
    <property type="entry name" value="AceGlu_kinase-like_sf"/>
</dbReference>
<dbReference type="CDD" id="cd04936">
    <property type="entry name" value="ACT_AKii-LysC-BS-like_2"/>
    <property type="match status" value="1"/>
</dbReference>
<evidence type="ECO:0000256" key="12">
    <source>
        <dbReference type="ARBA" id="ARBA00023154"/>
    </source>
</evidence>
<evidence type="ECO:0000313" key="19">
    <source>
        <dbReference type="Proteomes" id="UP000294919"/>
    </source>
</evidence>
<dbReference type="CDD" id="cd04913">
    <property type="entry name" value="ACT_AKii-LysC-BS-like_1"/>
    <property type="match status" value="1"/>
</dbReference>
<evidence type="ECO:0000256" key="14">
    <source>
        <dbReference type="PIRSR" id="PIRSR000726-1"/>
    </source>
</evidence>
<keyword evidence="19" id="KW-1185">Reference proteome</keyword>
<dbReference type="UniPathway" id="UPA00051">
    <property type="reaction ID" value="UER00462"/>
</dbReference>
<sequence>MKTVVQKYGGTSVGGIEKIQAVAKRVAERKNKGDQVVVVLSAMGKTTDKLISMAKEISATPTRRELDMLMSTGEQVSISLLSIALNEMGYESIALTGFQAGIETQGYHTKAKIQNIDVEKVKNYLNDGKIVVVAGFQGMNENGDITTLGRGGSDTTAVALAAKLECVCEIYTDVDGIYAVDPRLFPTAKKLDVISYEEMLEMASLGAGVMETRAVEIGQKFGVPMYVALSSGKWPGTYIKEFDVTMESKAITGLSVSDKDLMVTVNHVPYNSQNISMIFQELAKKDVNIDMISQTAPSHGMVNVSFTATKTDEDIVLEIMETLKENFKDIEIDIERDITKLSVVGIGMRSQSGVAAKMFKIFADHNIGFKQVTTSEIRISYTIATKDAQRAIEEVAKEFDL</sequence>
<dbReference type="OrthoDB" id="9799110at2"/>
<name>A0A4V2SAE4_9FIRM</name>
<dbReference type="Gene3D" id="3.30.70.260">
    <property type="match status" value="2"/>
</dbReference>
<feature type="binding site" evidence="14">
    <location>
        <begin position="7"/>
        <end position="10"/>
    </location>
    <ligand>
        <name>ATP</name>
        <dbReference type="ChEBI" id="CHEBI:30616"/>
    </ligand>
</feature>
<feature type="binding site" evidence="14">
    <location>
        <position position="178"/>
    </location>
    <ligand>
        <name>ATP</name>
        <dbReference type="ChEBI" id="CHEBI:30616"/>
    </ligand>
</feature>
<evidence type="ECO:0000256" key="8">
    <source>
        <dbReference type="ARBA" id="ARBA00022741"/>
    </source>
</evidence>
<feature type="binding site" evidence="14">
    <location>
        <begin position="172"/>
        <end position="173"/>
    </location>
    <ligand>
        <name>ATP</name>
        <dbReference type="ChEBI" id="CHEBI:30616"/>
    </ligand>
</feature>
<dbReference type="GO" id="GO:0005829">
    <property type="term" value="C:cytosol"/>
    <property type="evidence" value="ECO:0007669"/>
    <property type="project" value="TreeGrafter"/>
</dbReference>
<dbReference type="InterPro" id="IPR018042">
    <property type="entry name" value="Aspartate_kinase_CS"/>
</dbReference>
<feature type="domain" description="ACT" evidence="17">
    <location>
        <begin position="343"/>
        <end position="401"/>
    </location>
</feature>
<proteinExistence type="inferred from homology"/>
<dbReference type="SUPFAM" id="SSF53633">
    <property type="entry name" value="Carbamate kinase-like"/>
    <property type="match status" value="1"/>
</dbReference>
<dbReference type="InterPro" id="IPR001341">
    <property type="entry name" value="Asp_kinase"/>
</dbReference>
<comment type="pathway">
    <text evidence="3 16">Amino-acid biosynthesis; L-methionine biosynthesis via de novo pathway; L-homoserine from L-aspartate: step 1/3.</text>
</comment>
<dbReference type="GO" id="GO:0005524">
    <property type="term" value="F:ATP binding"/>
    <property type="evidence" value="ECO:0007669"/>
    <property type="project" value="UniProtKB-KW"/>
</dbReference>
<feature type="domain" description="ACT" evidence="17">
    <location>
        <begin position="263"/>
        <end position="339"/>
    </location>
</feature>
<dbReference type="PROSITE" id="PS51671">
    <property type="entry name" value="ACT"/>
    <property type="match status" value="2"/>
</dbReference>
<evidence type="ECO:0000256" key="5">
    <source>
        <dbReference type="ARBA" id="ARBA00010122"/>
    </source>
</evidence>
<dbReference type="UniPathway" id="UPA00050">
    <property type="reaction ID" value="UER00461"/>
</dbReference>
<dbReference type="CDD" id="cd04261">
    <property type="entry name" value="AAK_AKii-LysC-BS"/>
    <property type="match status" value="1"/>
</dbReference>
<evidence type="ECO:0000256" key="7">
    <source>
        <dbReference type="ARBA" id="ARBA00022679"/>
    </source>
</evidence>
<protein>
    <recommendedName>
        <fullName evidence="15">Aspartokinase</fullName>
        <ecNumber evidence="15">2.7.2.4</ecNumber>
    </recommendedName>
</protein>
<comment type="function">
    <text evidence="1">Catalyzes the phosphorylation of the beta-carboxyl group of aspartic acid with ATP to yield 4-phospho-L-aspartate, which is involved in the branched biosynthetic pathway leading to the biosynthesis of amino acids threonine, isoleucine and methionine.</text>
</comment>
<dbReference type="GO" id="GO:0009088">
    <property type="term" value="P:threonine biosynthetic process"/>
    <property type="evidence" value="ECO:0007669"/>
    <property type="project" value="UniProtKB-UniPathway"/>
</dbReference>
<reference evidence="18 19" key="1">
    <citation type="submission" date="2019-03" db="EMBL/GenBank/DDBJ databases">
        <title>Genomic Encyclopedia of Type Strains, Phase IV (KMG-IV): sequencing the most valuable type-strain genomes for metagenomic binning, comparative biology and taxonomic classification.</title>
        <authorList>
            <person name="Goeker M."/>
        </authorList>
    </citation>
    <scope>NUCLEOTIDE SEQUENCE [LARGE SCALE GENOMIC DNA]</scope>
    <source>
        <strain evidence="18 19">DSM 102940</strain>
    </source>
</reference>
<dbReference type="Pfam" id="PF22468">
    <property type="entry name" value="ACT_9"/>
    <property type="match status" value="1"/>
</dbReference>
<evidence type="ECO:0000256" key="1">
    <source>
        <dbReference type="ARBA" id="ARBA00003121"/>
    </source>
</evidence>
<accession>A0A4V2SAE4</accession>
<keyword evidence="11" id="KW-0220">Diaminopimelate biosynthesis</keyword>
<comment type="similarity">
    <text evidence="5 15">Belongs to the aspartokinase family.</text>
</comment>
<evidence type="ECO:0000313" key="18">
    <source>
        <dbReference type="EMBL" id="TCO71380.1"/>
    </source>
</evidence>
<dbReference type="PIRSF" id="PIRSF000726">
    <property type="entry name" value="Asp_kin"/>
    <property type="match status" value="1"/>
</dbReference>
<comment type="catalytic activity">
    <reaction evidence="13 15">
        <text>L-aspartate + ATP = 4-phospho-L-aspartate + ADP</text>
        <dbReference type="Rhea" id="RHEA:23776"/>
        <dbReference type="ChEBI" id="CHEBI:29991"/>
        <dbReference type="ChEBI" id="CHEBI:30616"/>
        <dbReference type="ChEBI" id="CHEBI:57535"/>
        <dbReference type="ChEBI" id="CHEBI:456216"/>
        <dbReference type="EC" id="2.7.2.4"/>
    </reaction>
</comment>
<dbReference type="NCBIfam" id="TIGR00657">
    <property type="entry name" value="asp_kinases"/>
    <property type="match status" value="1"/>
</dbReference>
<dbReference type="EMBL" id="SLWV01000022">
    <property type="protein sequence ID" value="TCO71380.1"/>
    <property type="molecule type" value="Genomic_DNA"/>
</dbReference>
<feature type="binding site" evidence="14">
    <location>
        <position position="74"/>
    </location>
    <ligand>
        <name>substrate</name>
    </ligand>
</feature>
<evidence type="ECO:0000256" key="2">
    <source>
        <dbReference type="ARBA" id="ARBA00004766"/>
    </source>
</evidence>
<dbReference type="InterPro" id="IPR002912">
    <property type="entry name" value="ACT_dom"/>
</dbReference>
<feature type="binding site" evidence="14">
    <location>
        <position position="47"/>
    </location>
    <ligand>
        <name>substrate</name>
    </ligand>
</feature>
<dbReference type="AlphaFoldDB" id="A0A4V2SAE4"/>
<dbReference type="RefSeq" id="WP_132246715.1">
    <property type="nucleotide sequence ID" value="NZ_SLWV01000022.1"/>
</dbReference>
<evidence type="ECO:0000259" key="17">
    <source>
        <dbReference type="PROSITE" id="PS51671"/>
    </source>
</evidence>
<dbReference type="InterPro" id="IPR054352">
    <property type="entry name" value="ACT_Aspartokinase"/>
</dbReference>
<dbReference type="InterPro" id="IPR041740">
    <property type="entry name" value="AKii-LysC-BS"/>
</dbReference>